<dbReference type="Pfam" id="PF03205">
    <property type="entry name" value="MobB"/>
    <property type="match status" value="1"/>
</dbReference>
<dbReference type="InterPro" id="IPR004435">
    <property type="entry name" value="MobB_dom"/>
</dbReference>
<dbReference type="GO" id="GO:0005525">
    <property type="term" value="F:GTP binding"/>
    <property type="evidence" value="ECO:0007669"/>
    <property type="project" value="InterPro"/>
</dbReference>
<dbReference type="AlphaFoldDB" id="A0A1G5PKC4"/>
<proteinExistence type="predicted"/>
<dbReference type="PANTHER" id="PTHR40072:SF1">
    <property type="entry name" value="MOLYBDOPTERIN-GUANINE DINUCLEOTIDE BIOSYNTHESIS ADAPTER PROTEIN"/>
    <property type="match status" value="1"/>
</dbReference>
<protein>
    <submittedName>
        <fullName evidence="2">Molybdopterin guanine dinucleotide biosynthesis accessory protein MobB</fullName>
    </submittedName>
</protein>
<dbReference type="Gene3D" id="3.40.50.300">
    <property type="entry name" value="P-loop containing nucleotide triphosphate hydrolases"/>
    <property type="match status" value="1"/>
</dbReference>
<dbReference type="CDD" id="cd03116">
    <property type="entry name" value="MobB"/>
    <property type="match status" value="1"/>
</dbReference>
<dbReference type="EMBL" id="FMWG01000001">
    <property type="protein sequence ID" value="SCZ49942.1"/>
    <property type="molecule type" value="Genomic_DNA"/>
</dbReference>
<name>A0A1G5PKC4_9RHOB</name>
<dbReference type="OrthoDB" id="9804758at2"/>
<dbReference type="GO" id="GO:0006777">
    <property type="term" value="P:Mo-molybdopterin cofactor biosynthetic process"/>
    <property type="evidence" value="ECO:0007669"/>
    <property type="project" value="InterPro"/>
</dbReference>
<organism evidence="2 3">
    <name type="scientific">Epibacterium ulvae</name>
    <dbReference type="NCBI Taxonomy" id="1156985"/>
    <lineage>
        <taxon>Bacteria</taxon>
        <taxon>Pseudomonadati</taxon>
        <taxon>Pseudomonadota</taxon>
        <taxon>Alphaproteobacteria</taxon>
        <taxon>Rhodobacterales</taxon>
        <taxon>Roseobacteraceae</taxon>
        <taxon>Epibacterium</taxon>
    </lineage>
</organism>
<evidence type="ECO:0000313" key="2">
    <source>
        <dbReference type="EMBL" id="SCZ49942.1"/>
    </source>
</evidence>
<dbReference type="InterPro" id="IPR027417">
    <property type="entry name" value="P-loop_NTPase"/>
</dbReference>
<sequence length="163" mass="17963">MKIYGVTGWKNNGKTGLMERLVTHFTGQGLTVSTLKHAHHETDVDHPGTDSYRHRRAGAQEVVLASAQRVAIMHELRGAPEPSLIDLLARMQPVDLILVEGYKREAHPKIEAYRTAAGQPLIAPDDPSIRAVASDIPLDLDRPVFDLDNTDAIADFIAKELNL</sequence>
<gene>
    <name evidence="2" type="ORF">SAMN04488118_101191</name>
</gene>
<accession>A0A1G5PKC4</accession>
<dbReference type="STRING" id="1156985.SAMN04488118_101191"/>
<keyword evidence="3" id="KW-1185">Reference proteome</keyword>
<evidence type="ECO:0000313" key="3">
    <source>
        <dbReference type="Proteomes" id="UP000198767"/>
    </source>
</evidence>
<dbReference type="NCBIfam" id="TIGR00176">
    <property type="entry name" value="mobB"/>
    <property type="match status" value="1"/>
</dbReference>
<evidence type="ECO:0000259" key="1">
    <source>
        <dbReference type="Pfam" id="PF03205"/>
    </source>
</evidence>
<dbReference type="SUPFAM" id="SSF52540">
    <property type="entry name" value="P-loop containing nucleoside triphosphate hydrolases"/>
    <property type="match status" value="1"/>
</dbReference>
<dbReference type="InterPro" id="IPR052539">
    <property type="entry name" value="MGD_biosynthesis_adapter"/>
</dbReference>
<feature type="domain" description="Molybdopterin-guanine dinucleotide biosynthesis protein B (MobB)" evidence="1">
    <location>
        <begin position="4"/>
        <end position="135"/>
    </location>
</feature>
<dbReference type="PANTHER" id="PTHR40072">
    <property type="entry name" value="MOLYBDOPTERIN-GUANINE DINUCLEOTIDE BIOSYNTHESIS ADAPTER PROTEIN-RELATED"/>
    <property type="match status" value="1"/>
</dbReference>
<dbReference type="Proteomes" id="UP000198767">
    <property type="component" value="Unassembled WGS sequence"/>
</dbReference>
<dbReference type="RefSeq" id="WP_090214863.1">
    <property type="nucleotide sequence ID" value="NZ_FMWG01000001.1"/>
</dbReference>
<reference evidence="2 3" key="1">
    <citation type="submission" date="2016-10" db="EMBL/GenBank/DDBJ databases">
        <authorList>
            <person name="de Groot N.N."/>
        </authorList>
    </citation>
    <scope>NUCLEOTIDE SEQUENCE [LARGE SCALE GENOMIC DNA]</scope>
    <source>
        <strain evidence="2 3">U95</strain>
    </source>
</reference>